<evidence type="ECO:0000313" key="2">
    <source>
        <dbReference type="Proteomes" id="UP000017119"/>
    </source>
</evidence>
<proteinExistence type="predicted"/>
<organism evidence="1 2">
    <name type="scientific">Mycoplasma parvum str. Indiana</name>
    <dbReference type="NCBI Taxonomy" id="1403316"/>
    <lineage>
        <taxon>Bacteria</taxon>
        <taxon>Bacillati</taxon>
        <taxon>Mycoplasmatota</taxon>
        <taxon>Mollicutes</taxon>
        <taxon>Mycoplasmataceae</taxon>
        <taxon>Mycoplasma</taxon>
    </lineage>
</organism>
<dbReference type="KEGG" id="mpv:PRV_02705"/>
<keyword evidence="2" id="KW-1185">Reference proteome</keyword>
<dbReference type="EMBL" id="CP006771">
    <property type="protein sequence ID" value="AGX89269.1"/>
    <property type="molecule type" value="Genomic_DNA"/>
</dbReference>
<sequence length="57" mass="7170">MCFFFQLLNFYKVLLNLEFLNQKDYFNFQQKYQFFVENFLSSLNSFSLKVFFYIFIC</sequence>
<dbReference type="Proteomes" id="UP000017119">
    <property type="component" value="Chromosome"/>
</dbReference>
<gene>
    <name evidence="1" type="ORF">PRV_02705</name>
</gene>
<evidence type="ECO:0000313" key="1">
    <source>
        <dbReference type="EMBL" id="AGX89269.1"/>
    </source>
</evidence>
<dbReference type="HOGENOM" id="CLU_2991918_0_0_14"/>
<name>U5NGE0_9MOLU</name>
<reference evidence="1 2" key="1">
    <citation type="journal article" date="2013" name="Genome Announc.">
        <title>Genome Sequence of Mycoplasma parvum (Formerly Eperythrozoon parvum), a Diminutive Hemoplasma of the Pig.</title>
        <authorList>
            <person name="do Nascimento N.C."/>
            <person name="Dos Santos A.P."/>
            <person name="Chu Y."/>
            <person name="Guimaraes A.M."/>
            <person name="Pagliaro A."/>
            <person name="Messick J.B."/>
        </authorList>
    </citation>
    <scope>NUCLEOTIDE SEQUENCE [LARGE SCALE GENOMIC DNA]</scope>
    <source>
        <strain evidence="1 2">Indiana</strain>
    </source>
</reference>
<protein>
    <submittedName>
        <fullName evidence="1">Uncharacterized protein</fullName>
    </submittedName>
</protein>
<dbReference type="AlphaFoldDB" id="U5NGE0"/>
<accession>U5NGE0</accession>